<accession>A0AC34FEU8</accession>
<organism evidence="1 2">
    <name type="scientific">Panagrolaimus sp. ES5</name>
    <dbReference type="NCBI Taxonomy" id="591445"/>
    <lineage>
        <taxon>Eukaryota</taxon>
        <taxon>Metazoa</taxon>
        <taxon>Ecdysozoa</taxon>
        <taxon>Nematoda</taxon>
        <taxon>Chromadorea</taxon>
        <taxon>Rhabditida</taxon>
        <taxon>Tylenchina</taxon>
        <taxon>Panagrolaimomorpha</taxon>
        <taxon>Panagrolaimoidea</taxon>
        <taxon>Panagrolaimidae</taxon>
        <taxon>Panagrolaimus</taxon>
    </lineage>
</organism>
<protein>
    <submittedName>
        <fullName evidence="2">Collagen</fullName>
    </submittedName>
</protein>
<evidence type="ECO:0000313" key="2">
    <source>
        <dbReference type="WBParaSite" id="ES5_v2.g15530.t1"/>
    </source>
</evidence>
<dbReference type="WBParaSite" id="ES5_v2.g15530.t1">
    <property type="protein sequence ID" value="ES5_v2.g15530.t1"/>
    <property type="gene ID" value="ES5_v2.g15530"/>
</dbReference>
<sequence length="298" mass="31052">MFVKKESSKKEGNIECTENLTLIVGICGAVAVLVSVGTVFAIINECRLINAELYKEVAEFDRQTYGGYGGFSSSYKQPNVYQQPSLPFRPRQLRPTPPPSQFPQSSESAGGPPPRQWPMGDTPMFAQTEIPPATTPGQPAPFAFFPPSPPPTPKKPKCGMRGMRGARGMPGMPGRNGNPGSPGQQGPEGPFGEDGPQGEQGPPGENGTAGKGIKGPKGEVGPVGQAGEPGEPGINGIEGPVGPPGEQGPPGENGMDGQDGEQGVPGELGEPGMDASYCPCPRRQPVMVNGQPQYLFGF</sequence>
<evidence type="ECO:0000313" key="1">
    <source>
        <dbReference type="Proteomes" id="UP000887579"/>
    </source>
</evidence>
<proteinExistence type="predicted"/>
<dbReference type="Proteomes" id="UP000887579">
    <property type="component" value="Unplaced"/>
</dbReference>
<name>A0AC34FEU8_9BILA</name>
<reference evidence="2" key="1">
    <citation type="submission" date="2022-11" db="UniProtKB">
        <authorList>
            <consortium name="WormBaseParasite"/>
        </authorList>
    </citation>
    <scope>IDENTIFICATION</scope>
</reference>